<evidence type="ECO:0000313" key="1">
    <source>
        <dbReference type="EMBL" id="MEK0188221.1"/>
    </source>
</evidence>
<sequence>MLLQEKESGDLVEILDVDSLISPAKNEVLGRNQAGEEEQEPVNFPKGKLVFPSGEVLPRCWTEENYKTN</sequence>
<dbReference type="EMBL" id="JBBLXS010000549">
    <property type="protein sequence ID" value="MEK0188221.1"/>
    <property type="molecule type" value="Genomic_DNA"/>
</dbReference>
<keyword evidence="2" id="KW-1185">Reference proteome</keyword>
<name>A0ABU8YVM2_9CYAN</name>
<evidence type="ECO:0000313" key="2">
    <source>
        <dbReference type="Proteomes" id="UP001384579"/>
    </source>
</evidence>
<dbReference type="Proteomes" id="UP001384579">
    <property type="component" value="Unassembled WGS sequence"/>
</dbReference>
<dbReference type="RefSeq" id="WP_340523150.1">
    <property type="nucleotide sequence ID" value="NZ_JBBLXS010000549.1"/>
</dbReference>
<proteinExistence type="predicted"/>
<reference evidence="1 2" key="1">
    <citation type="journal article" date="2020" name="Harmful Algae">
        <title>Molecular and morphological characterization of a novel dihydroanatoxin-a producing Microcoleus species (cyanobacteria) from the Russian River, California, USA.</title>
        <authorList>
            <person name="Conklin K.Y."/>
            <person name="Stancheva R."/>
            <person name="Otten T.G."/>
            <person name="Fadness R."/>
            <person name="Boyer G.L."/>
            <person name="Read B."/>
            <person name="Zhang X."/>
            <person name="Sheath R.G."/>
        </authorList>
    </citation>
    <scope>NUCLEOTIDE SEQUENCE [LARGE SCALE GENOMIC DNA]</scope>
    <source>
        <strain evidence="1 2">PTRS2</strain>
    </source>
</reference>
<protein>
    <submittedName>
        <fullName evidence="1">Acetyltransferase</fullName>
    </submittedName>
</protein>
<organism evidence="1 2">
    <name type="scientific">Microcoleus anatoxicus PTRS2</name>
    <dbReference type="NCBI Taxonomy" id="2705321"/>
    <lineage>
        <taxon>Bacteria</taxon>
        <taxon>Bacillati</taxon>
        <taxon>Cyanobacteriota</taxon>
        <taxon>Cyanophyceae</taxon>
        <taxon>Oscillatoriophycideae</taxon>
        <taxon>Oscillatoriales</taxon>
        <taxon>Microcoleaceae</taxon>
        <taxon>Microcoleus</taxon>
        <taxon>Microcoleus anatoxicus</taxon>
    </lineage>
</organism>
<comment type="caution">
    <text evidence="1">The sequence shown here is derived from an EMBL/GenBank/DDBJ whole genome shotgun (WGS) entry which is preliminary data.</text>
</comment>
<gene>
    <name evidence="1" type="ORF">WMG39_25760</name>
</gene>
<accession>A0ABU8YVM2</accession>